<feature type="transmembrane region" description="Helical" evidence="1">
    <location>
        <begin position="47"/>
        <end position="64"/>
    </location>
</feature>
<evidence type="ECO:0000313" key="2">
    <source>
        <dbReference type="EMBL" id="MBB4680944.1"/>
    </source>
</evidence>
<evidence type="ECO:0000313" key="3">
    <source>
        <dbReference type="Proteomes" id="UP000533598"/>
    </source>
</evidence>
<dbReference type="RefSeq" id="WP_185007111.1">
    <property type="nucleotide sequence ID" value="NZ_BAAAUI010000030.1"/>
</dbReference>
<organism evidence="2 3">
    <name type="scientific">Crossiella cryophila</name>
    <dbReference type="NCBI Taxonomy" id="43355"/>
    <lineage>
        <taxon>Bacteria</taxon>
        <taxon>Bacillati</taxon>
        <taxon>Actinomycetota</taxon>
        <taxon>Actinomycetes</taxon>
        <taxon>Pseudonocardiales</taxon>
        <taxon>Pseudonocardiaceae</taxon>
        <taxon>Crossiella</taxon>
    </lineage>
</organism>
<gene>
    <name evidence="2" type="ORF">HNR67_007062</name>
</gene>
<dbReference type="EMBL" id="JACHMH010000001">
    <property type="protein sequence ID" value="MBB4680944.1"/>
    <property type="molecule type" value="Genomic_DNA"/>
</dbReference>
<proteinExistence type="predicted"/>
<dbReference type="AlphaFoldDB" id="A0A7W7CK41"/>
<name>A0A7W7CK41_9PSEU</name>
<dbReference type="Proteomes" id="UP000533598">
    <property type="component" value="Unassembled WGS sequence"/>
</dbReference>
<keyword evidence="1" id="KW-1133">Transmembrane helix</keyword>
<reference evidence="2 3" key="1">
    <citation type="submission" date="2020-08" db="EMBL/GenBank/DDBJ databases">
        <title>Sequencing the genomes of 1000 actinobacteria strains.</title>
        <authorList>
            <person name="Klenk H.-P."/>
        </authorList>
    </citation>
    <scope>NUCLEOTIDE SEQUENCE [LARGE SCALE GENOMIC DNA]</scope>
    <source>
        <strain evidence="2 3">DSM 44230</strain>
    </source>
</reference>
<feature type="transmembrane region" description="Helical" evidence="1">
    <location>
        <begin position="21"/>
        <end position="41"/>
    </location>
</feature>
<evidence type="ECO:0000256" key="1">
    <source>
        <dbReference type="SAM" id="Phobius"/>
    </source>
</evidence>
<comment type="caution">
    <text evidence="2">The sequence shown here is derived from an EMBL/GenBank/DDBJ whole genome shotgun (WGS) entry which is preliminary data.</text>
</comment>
<keyword evidence="1" id="KW-0472">Membrane</keyword>
<protein>
    <submittedName>
        <fullName evidence="2">Uncharacterized protein</fullName>
    </submittedName>
</protein>
<keyword evidence="1" id="KW-0812">Transmembrane</keyword>
<accession>A0A7W7CK41</accession>
<sequence>MTPGEKIPLDLLDGALLRKRATAVAIGAVLVGGAIGGLFGLFGGATLGLSAAVIVALPLVLLAITEARRKVWLQDGVVSVRALGTRRVDLRAAQRLELLITDVRGARTTGLLISGPPRNKTVNIALAIYAGVGGRELGILALRRLADVLATTGEAHALTYSELLVAQLRAEARGDAAADRPLYRLATLAPQGRVAQRLRPEAVAKFVTSLG</sequence>
<keyword evidence="3" id="KW-1185">Reference proteome</keyword>